<sequence length="56" mass="6067">MLEEKNADGWLTMLTDRVDASTIQASPKLRGFANYAVGFNNIDIAACTQHAIGVNL</sequence>
<feature type="domain" description="D-isomer specific 2-hydroxyacid dehydrogenase catalytic" evidence="1">
    <location>
        <begin position="5"/>
        <end position="54"/>
    </location>
</feature>
<reference evidence="2" key="2">
    <citation type="journal article" date="2014" name="ISME J.">
        <title>Microbial stratification in low pH oxic and suboxic macroscopic growths along an acid mine drainage.</title>
        <authorList>
            <person name="Mendez-Garcia C."/>
            <person name="Mesa V."/>
            <person name="Sprenger R.R."/>
            <person name="Richter M."/>
            <person name="Diez M.S."/>
            <person name="Solano J."/>
            <person name="Bargiela R."/>
            <person name="Golyshina O.V."/>
            <person name="Manteca A."/>
            <person name="Ramos J.L."/>
            <person name="Gallego J.R."/>
            <person name="Llorente I."/>
            <person name="Martins Dos Santos V.A."/>
            <person name="Jensen O.N."/>
            <person name="Pelaez A.I."/>
            <person name="Sanchez J."/>
            <person name="Ferrer M."/>
        </authorList>
    </citation>
    <scope>NUCLEOTIDE SEQUENCE</scope>
</reference>
<reference evidence="2" key="1">
    <citation type="submission" date="2013-08" db="EMBL/GenBank/DDBJ databases">
        <authorList>
            <person name="Mendez C."/>
            <person name="Richter M."/>
            <person name="Ferrer M."/>
            <person name="Sanchez J."/>
        </authorList>
    </citation>
    <scope>NUCLEOTIDE SEQUENCE</scope>
</reference>
<proteinExistence type="predicted"/>
<gene>
    <name evidence="2" type="ORF">B1A_01244</name>
</gene>
<dbReference type="Pfam" id="PF00389">
    <property type="entry name" value="2-Hacid_dh"/>
    <property type="match status" value="1"/>
</dbReference>
<name>T1C3Q4_9ZZZZ</name>
<dbReference type="AlphaFoldDB" id="T1C3Q4"/>
<dbReference type="EMBL" id="AUZX01000949">
    <property type="protein sequence ID" value="EQD80101.1"/>
    <property type="molecule type" value="Genomic_DNA"/>
</dbReference>
<protein>
    <submittedName>
        <fullName evidence="2">D-isomer specific 2-hydroxyacid dehydrogenase, catalytic region domain protein</fullName>
        <ecNumber evidence="2">1.-.-.-</ecNumber>
    </submittedName>
</protein>
<dbReference type="GO" id="GO:0016616">
    <property type="term" value="F:oxidoreductase activity, acting on the CH-OH group of donors, NAD or NADP as acceptor"/>
    <property type="evidence" value="ECO:0007669"/>
    <property type="project" value="InterPro"/>
</dbReference>
<keyword evidence="2" id="KW-0560">Oxidoreductase</keyword>
<accession>T1C3Q4</accession>
<comment type="caution">
    <text evidence="2">The sequence shown here is derived from an EMBL/GenBank/DDBJ whole genome shotgun (WGS) entry which is preliminary data.</text>
</comment>
<dbReference type="GO" id="GO:0051287">
    <property type="term" value="F:NAD binding"/>
    <property type="evidence" value="ECO:0007669"/>
    <property type="project" value="InterPro"/>
</dbReference>
<dbReference type="SUPFAM" id="SSF52283">
    <property type="entry name" value="Formate/glycerate dehydrogenase catalytic domain-like"/>
    <property type="match status" value="1"/>
</dbReference>
<dbReference type="EC" id="1.-.-.-" evidence="2"/>
<evidence type="ECO:0000259" key="1">
    <source>
        <dbReference type="Pfam" id="PF00389"/>
    </source>
</evidence>
<dbReference type="Gene3D" id="3.40.50.720">
    <property type="entry name" value="NAD(P)-binding Rossmann-like Domain"/>
    <property type="match status" value="1"/>
</dbReference>
<organism evidence="2">
    <name type="scientific">mine drainage metagenome</name>
    <dbReference type="NCBI Taxonomy" id="410659"/>
    <lineage>
        <taxon>unclassified sequences</taxon>
        <taxon>metagenomes</taxon>
        <taxon>ecological metagenomes</taxon>
    </lineage>
</organism>
<dbReference type="InterPro" id="IPR006139">
    <property type="entry name" value="D-isomer_2_OHA_DH_cat_dom"/>
</dbReference>
<evidence type="ECO:0000313" key="2">
    <source>
        <dbReference type="EMBL" id="EQD80101.1"/>
    </source>
</evidence>